<reference evidence="2" key="1">
    <citation type="journal article" date="2023" name="Mol. Phylogenet. Evol.">
        <title>Genome-scale phylogeny and comparative genomics of the fungal order Sordariales.</title>
        <authorList>
            <person name="Hensen N."/>
            <person name="Bonometti L."/>
            <person name="Westerberg I."/>
            <person name="Brannstrom I.O."/>
            <person name="Guillou S."/>
            <person name="Cros-Aarteil S."/>
            <person name="Calhoun S."/>
            <person name="Haridas S."/>
            <person name="Kuo A."/>
            <person name="Mondo S."/>
            <person name="Pangilinan J."/>
            <person name="Riley R."/>
            <person name="LaButti K."/>
            <person name="Andreopoulos B."/>
            <person name="Lipzen A."/>
            <person name="Chen C."/>
            <person name="Yan M."/>
            <person name="Daum C."/>
            <person name="Ng V."/>
            <person name="Clum A."/>
            <person name="Steindorff A."/>
            <person name="Ohm R.A."/>
            <person name="Martin F."/>
            <person name="Silar P."/>
            <person name="Natvig D.O."/>
            <person name="Lalanne C."/>
            <person name="Gautier V."/>
            <person name="Ament-Velasquez S.L."/>
            <person name="Kruys A."/>
            <person name="Hutchinson M.I."/>
            <person name="Powell A.J."/>
            <person name="Barry K."/>
            <person name="Miller A.N."/>
            <person name="Grigoriev I.V."/>
            <person name="Debuchy R."/>
            <person name="Gladieux P."/>
            <person name="Hiltunen Thoren M."/>
            <person name="Johannesson H."/>
        </authorList>
    </citation>
    <scope>NUCLEOTIDE SEQUENCE</scope>
    <source>
        <strain evidence="2">CBS 626.80</strain>
    </source>
</reference>
<reference evidence="2" key="2">
    <citation type="submission" date="2023-06" db="EMBL/GenBank/DDBJ databases">
        <authorList>
            <consortium name="Lawrence Berkeley National Laboratory"/>
            <person name="Mondo S.J."/>
            <person name="Hensen N."/>
            <person name="Bonometti L."/>
            <person name="Westerberg I."/>
            <person name="Brannstrom I.O."/>
            <person name="Guillou S."/>
            <person name="Cros-Aarteil S."/>
            <person name="Calhoun S."/>
            <person name="Haridas S."/>
            <person name="Kuo A."/>
            <person name="Pangilinan J."/>
            <person name="Riley R."/>
            <person name="Labutti K."/>
            <person name="Andreopoulos B."/>
            <person name="Lipzen A."/>
            <person name="Chen C."/>
            <person name="Yanf M."/>
            <person name="Daum C."/>
            <person name="Ng V."/>
            <person name="Clum A."/>
            <person name="Steindorff A."/>
            <person name="Ohm R."/>
            <person name="Martin F."/>
            <person name="Silar P."/>
            <person name="Natvig D."/>
            <person name="Lalanne C."/>
            <person name="Gautier V."/>
            <person name="Ament-Velasquez S.L."/>
            <person name="Kruys A."/>
            <person name="Hutchinson M.I."/>
            <person name="Powell A.J."/>
            <person name="Barry K."/>
            <person name="Miller A.N."/>
            <person name="Grigoriev I.V."/>
            <person name="Debuchy R."/>
            <person name="Gladieux P."/>
            <person name="Thoren M.H."/>
            <person name="Johannesson H."/>
        </authorList>
    </citation>
    <scope>NUCLEOTIDE SEQUENCE</scope>
    <source>
        <strain evidence="2">CBS 626.80</strain>
    </source>
</reference>
<name>A0AAN6SBW8_9PEZI</name>
<evidence type="ECO:0000313" key="3">
    <source>
        <dbReference type="Proteomes" id="UP001303222"/>
    </source>
</evidence>
<evidence type="ECO:0000313" key="2">
    <source>
        <dbReference type="EMBL" id="KAK3948572.1"/>
    </source>
</evidence>
<dbReference type="EMBL" id="MU859256">
    <property type="protein sequence ID" value="KAK3948572.1"/>
    <property type="molecule type" value="Genomic_DNA"/>
</dbReference>
<feature type="compositionally biased region" description="Polar residues" evidence="1">
    <location>
        <begin position="72"/>
        <end position="83"/>
    </location>
</feature>
<evidence type="ECO:0000256" key="1">
    <source>
        <dbReference type="SAM" id="MobiDB-lite"/>
    </source>
</evidence>
<comment type="caution">
    <text evidence="2">The sequence shown here is derived from an EMBL/GenBank/DDBJ whole genome shotgun (WGS) entry which is preliminary data.</text>
</comment>
<dbReference type="Proteomes" id="UP001303222">
    <property type="component" value="Unassembled WGS sequence"/>
</dbReference>
<keyword evidence="3" id="KW-1185">Reference proteome</keyword>
<organism evidence="2 3">
    <name type="scientific">Pseudoneurospora amorphoporcata</name>
    <dbReference type="NCBI Taxonomy" id="241081"/>
    <lineage>
        <taxon>Eukaryota</taxon>
        <taxon>Fungi</taxon>
        <taxon>Dikarya</taxon>
        <taxon>Ascomycota</taxon>
        <taxon>Pezizomycotina</taxon>
        <taxon>Sordariomycetes</taxon>
        <taxon>Sordariomycetidae</taxon>
        <taxon>Sordariales</taxon>
        <taxon>Sordariaceae</taxon>
        <taxon>Pseudoneurospora</taxon>
    </lineage>
</organism>
<dbReference type="AlphaFoldDB" id="A0AAN6SBW8"/>
<proteinExistence type="predicted"/>
<feature type="compositionally biased region" description="Polar residues" evidence="1">
    <location>
        <begin position="49"/>
        <end position="59"/>
    </location>
</feature>
<feature type="non-terminal residue" evidence="2">
    <location>
        <position position="83"/>
    </location>
</feature>
<gene>
    <name evidence="2" type="ORF">QBC32DRAFT_172224</name>
</gene>
<protein>
    <submittedName>
        <fullName evidence="2">Uncharacterized protein</fullName>
    </submittedName>
</protein>
<sequence>MARVPNAPTPRSHRAIHADSILSWAAINPHQPLLDQPSLAPKKPDPHQPLTNRLQQSGAHETAISAGDWRPSGSTTANRKLQR</sequence>
<accession>A0AAN6SBW8</accession>
<feature type="region of interest" description="Disordered" evidence="1">
    <location>
        <begin position="32"/>
        <end position="83"/>
    </location>
</feature>